<comment type="caution">
    <text evidence="2">The sequence shown here is derived from an EMBL/GenBank/DDBJ whole genome shotgun (WGS) entry which is preliminary data.</text>
</comment>
<keyword evidence="3" id="KW-1185">Reference proteome</keyword>
<feature type="domain" description="Putative adherens-junction anchoring" evidence="1">
    <location>
        <begin position="21"/>
        <end position="95"/>
    </location>
</feature>
<proteinExistence type="predicted"/>
<dbReference type="PANTHER" id="PTHR24213:SF18">
    <property type="entry name" value="ACTIN-BINDING LIM PROTEIN 1"/>
    <property type="match status" value="1"/>
</dbReference>
<evidence type="ECO:0000259" key="1">
    <source>
        <dbReference type="Pfam" id="PF16182"/>
    </source>
</evidence>
<dbReference type="AlphaFoldDB" id="A0A2P4TI53"/>
<accession>A0A2P4TI53</accession>
<dbReference type="PANTHER" id="PTHR24213">
    <property type="entry name" value="ACTIN-BINDING LIM PROTEIN"/>
    <property type="match status" value="1"/>
</dbReference>
<dbReference type="InterPro" id="IPR032402">
    <property type="entry name" value="AbLIM_anchor"/>
</dbReference>
<organism evidence="2 3">
    <name type="scientific">Bambusicola thoracicus</name>
    <name type="common">Chinese bamboo-partridge</name>
    <name type="synonym">Perdix thoracica</name>
    <dbReference type="NCBI Taxonomy" id="9083"/>
    <lineage>
        <taxon>Eukaryota</taxon>
        <taxon>Metazoa</taxon>
        <taxon>Chordata</taxon>
        <taxon>Craniata</taxon>
        <taxon>Vertebrata</taxon>
        <taxon>Euteleostomi</taxon>
        <taxon>Archelosauria</taxon>
        <taxon>Archosauria</taxon>
        <taxon>Dinosauria</taxon>
        <taxon>Saurischia</taxon>
        <taxon>Theropoda</taxon>
        <taxon>Coelurosauria</taxon>
        <taxon>Aves</taxon>
        <taxon>Neognathae</taxon>
        <taxon>Galloanserae</taxon>
        <taxon>Galliformes</taxon>
        <taxon>Phasianidae</taxon>
        <taxon>Perdicinae</taxon>
        <taxon>Bambusicola</taxon>
    </lineage>
</organism>
<gene>
    <name evidence="2" type="ORF">CIB84_000206</name>
</gene>
<dbReference type="EMBL" id="PPHD01000078">
    <property type="protein sequence ID" value="POI36041.1"/>
    <property type="molecule type" value="Genomic_DNA"/>
</dbReference>
<evidence type="ECO:0000313" key="3">
    <source>
        <dbReference type="Proteomes" id="UP000237246"/>
    </source>
</evidence>
<dbReference type="InterPro" id="IPR051618">
    <property type="entry name" value="Actin-binding_LIM"/>
</dbReference>
<dbReference type="OrthoDB" id="1746725at2759"/>
<sequence length="100" mass="10985">MAERTSCLGVVTCNKSFRDQGVNIYRKPPIYKQHAYYMAKFPDCHLDAAALAAQSKSSEDIIKSSKFPAAHAPAPNEIPKIETDHWPGPPSLAAIGMQKE</sequence>
<reference evidence="2 3" key="1">
    <citation type="submission" date="2018-01" db="EMBL/GenBank/DDBJ databases">
        <title>Comparison of the Chinese Bamboo Partridge and Red Junglefowl genome sequences highlights the importance of demography in genome evolution.</title>
        <authorList>
            <person name="Tiley G.P."/>
            <person name="Kimball R.T."/>
            <person name="Braun E.L."/>
            <person name="Burleigh J.G."/>
        </authorList>
    </citation>
    <scope>NUCLEOTIDE SEQUENCE [LARGE SCALE GENOMIC DNA]</scope>
    <source>
        <strain evidence="2">RTK389</strain>
        <tissue evidence="2">Blood</tissue>
    </source>
</reference>
<dbReference type="GO" id="GO:0001725">
    <property type="term" value="C:stress fiber"/>
    <property type="evidence" value="ECO:0007669"/>
    <property type="project" value="TreeGrafter"/>
</dbReference>
<evidence type="ECO:0000313" key="2">
    <source>
        <dbReference type="EMBL" id="POI36041.1"/>
    </source>
</evidence>
<dbReference type="GO" id="GO:0051015">
    <property type="term" value="F:actin filament binding"/>
    <property type="evidence" value="ECO:0007669"/>
    <property type="project" value="TreeGrafter"/>
</dbReference>
<dbReference type="Pfam" id="PF16182">
    <property type="entry name" value="AbLIM_anchor"/>
    <property type="match status" value="1"/>
</dbReference>
<protein>
    <recommendedName>
        <fullName evidence="1">Putative adherens-junction anchoring domain-containing protein</fullName>
    </recommendedName>
</protein>
<dbReference type="Proteomes" id="UP000237246">
    <property type="component" value="Unassembled WGS sequence"/>
</dbReference>
<name>A0A2P4TI53_BAMTH</name>
<dbReference type="GO" id="GO:0030032">
    <property type="term" value="P:lamellipodium assembly"/>
    <property type="evidence" value="ECO:0007669"/>
    <property type="project" value="TreeGrafter"/>
</dbReference>
<dbReference type="GO" id="GO:0060271">
    <property type="term" value="P:cilium assembly"/>
    <property type="evidence" value="ECO:0007669"/>
    <property type="project" value="TreeGrafter"/>
</dbReference>